<dbReference type="RefSeq" id="WP_153415247.1">
    <property type="nucleotide sequence ID" value="NZ_WEGK01000020.1"/>
</dbReference>
<proteinExistence type="predicted"/>
<dbReference type="Proteomes" id="UP000438448">
    <property type="component" value="Unassembled WGS sequence"/>
</dbReference>
<gene>
    <name evidence="3" type="ORF">NRB20_65980</name>
</gene>
<evidence type="ECO:0000313" key="3">
    <source>
        <dbReference type="EMBL" id="MQY23468.1"/>
    </source>
</evidence>
<sequence>MAFADSQDLRKPGASGSGQDETAAPGMDRKALARQLLRDAGIPMAAYYALHAAGASDLVALTGGTVLSGVFVIAEIVRKRRIDPFASVILASFVLGLVLTFVSGDARFAIAKDSLTTALIGAAFLLSTAFGRPLIYVSAQHGMSGEAAAAFRERYRTSPPMRRVVSALSLVWGGGLCIEAAVRVVLVYRLPVSTMVWLSTVMMIVTFAVLIAVTTAVVRRARARVARAEATAAHA</sequence>
<evidence type="ECO:0000256" key="1">
    <source>
        <dbReference type="SAM" id="MobiDB-lite"/>
    </source>
</evidence>
<protein>
    <recommendedName>
        <fullName evidence="5">Intracellular septation protein A</fullName>
    </recommendedName>
</protein>
<evidence type="ECO:0000256" key="2">
    <source>
        <dbReference type="SAM" id="Phobius"/>
    </source>
</evidence>
<feature type="transmembrane region" description="Helical" evidence="2">
    <location>
        <begin position="85"/>
        <end position="103"/>
    </location>
</feature>
<reference evidence="3 4" key="1">
    <citation type="submission" date="2019-10" db="EMBL/GenBank/DDBJ databases">
        <title>Nocardia macrotermitis sp. nov. and Nocardia aurantia sp. nov., isolated from the gut of fungus growing-termite Macrotermes natalensis.</title>
        <authorList>
            <person name="Benndorf R."/>
            <person name="Schwitalla J."/>
            <person name="Martin K."/>
            <person name="De Beer W."/>
            <person name="Kaster A.-K."/>
            <person name="Vollmers J."/>
            <person name="Poulsen M."/>
            <person name="Beemelmanns C."/>
        </authorList>
    </citation>
    <scope>NUCLEOTIDE SEQUENCE [LARGE SCALE GENOMIC DNA]</scope>
    <source>
        <strain evidence="3 4">RB20</strain>
    </source>
</reference>
<feature type="transmembrane region" description="Helical" evidence="2">
    <location>
        <begin position="194"/>
        <end position="218"/>
    </location>
</feature>
<feature type="transmembrane region" description="Helical" evidence="2">
    <location>
        <begin position="164"/>
        <end position="188"/>
    </location>
</feature>
<comment type="caution">
    <text evidence="3">The sequence shown here is derived from an EMBL/GenBank/DDBJ whole genome shotgun (WGS) entry which is preliminary data.</text>
</comment>
<feature type="transmembrane region" description="Helical" evidence="2">
    <location>
        <begin position="115"/>
        <end position="135"/>
    </location>
</feature>
<dbReference type="AlphaFoldDB" id="A0A7K0DCS1"/>
<evidence type="ECO:0008006" key="5">
    <source>
        <dbReference type="Google" id="ProtNLM"/>
    </source>
</evidence>
<organism evidence="3 4">
    <name type="scientific">Nocardia macrotermitis</name>
    <dbReference type="NCBI Taxonomy" id="2585198"/>
    <lineage>
        <taxon>Bacteria</taxon>
        <taxon>Bacillati</taxon>
        <taxon>Actinomycetota</taxon>
        <taxon>Actinomycetes</taxon>
        <taxon>Mycobacteriales</taxon>
        <taxon>Nocardiaceae</taxon>
        <taxon>Nocardia</taxon>
    </lineage>
</organism>
<accession>A0A7K0DCS1</accession>
<dbReference type="OrthoDB" id="4544430at2"/>
<name>A0A7K0DCS1_9NOCA</name>
<keyword evidence="4" id="KW-1185">Reference proteome</keyword>
<keyword evidence="2" id="KW-0812">Transmembrane</keyword>
<keyword evidence="2" id="KW-0472">Membrane</keyword>
<evidence type="ECO:0000313" key="4">
    <source>
        <dbReference type="Proteomes" id="UP000438448"/>
    </source>
</evidence>
<dbReference type="EMBL" id="WEGK01000020">
    <property type="protein sequence ID" value="MQY23468.1"/>
    <property type="molecule type" value="Genomic_DNA"/>
</dbReference>
<feature type="region of interest" description="Disordered" evidence="1">
    <location>
        <begin position="1"/>
        <end position="25"/>
    </location>
</feature>
<feature type="transmembrane region" description="Helical" evidence="2">
    <location>
        <begin position="45"/>
        <end position="73"/>
    </location>
</feature>
<keyword evidence="2" id="KW-1133">Transmembrane helix</keyword>
<dbReference type="NCBIfam" id="NF041646">
    <property type="entry name" value="VC0807_fam"/>
    <property type="match status" value="1"/>
</dbReference>